<reference evidence="3" key="1">
    <citation type="submission" date="2017-06" db="EMBL/GenBank/DDBJ databases">
        <authorList>
            <person name="Varghese N."/>
            <person name="Submissions S."/>
        </authorList>
    </citation>
    <scope>NUCLEOTIDE SEQUENCE [LARGE SCALE GENOMIC DNA]</scope>
    <source>
        <strain evidence="3">NKM1</strain>
    </source>
</reference>
<dbReference type="AlphaFoldDB" id="A0A239CW77"/>
<evidence type="ECO:0000313" key="2">
    <source>
        <dbReference type="EMBL" id="SNS24327.1"/>
    </source>
</evidence>
<proteinExistence type="predicted"/>
<keyword evidence="2" id="KW-0449">Lipoprotein</keyword>
<name>A0A239CW77_9BACT</name>
<protein>
    <submittedName>
        <fullName evidence="2">Predicted lipoprotein</fullName>
    </submittedName>
</protein>
<keyword evidence="3" id="KW-1185">Reference proteome</keyword>
<keyword evidence="1" id="KW-0732">Signal</keyword>
<dbReference type="Proteomes" id="UP000198432">
    <property type="component" value="Unassembled WGS sequence"/>
</dbReference>
<dbReference type="InterPro" id="IPR018736">
    <property type="entry name" value="DUF2279_periplasmic_lipo"/>
</dbReference>
<gene>
    <name evidence="2" type="ORF">SAMN06296052_103282</name>
</gene>
<evidence type="ECO:0000256" key="1">
    <source>
        <dbReference type="SAM" id="SignalP"/>
    </source>
</evidence>
<feature type="signal peptide" evidence="1">
    <location>
        <begin position="1"/>
        <end position="22"/>
    </location>
</feature>
<dbReference type="Pfam" id="PF10043">
    <property type="entry name" value="DUF2279"/>
    <property type="match status" value="1"/>
</dbReference>
<dbReference type="EMBL" id="FZOQ01000003">
    <property type="protein sequence ID" value="SNS24327.1"/>
    <property type="molecule type" value="Genomic_DNA"/>
</dbReference>
<accession>A0A239CW77</accession>
<feature type="chain" id="PRO_5012263599" evidence="1">
    <location>
        <begin position="23"/>
        <end position="307"/>
    </location>
</feature>
<dbReference type="OrthoDB" id="9803535at2"/>
<evidence type="ECO:0000313" key="3">
    <source>
        <dbReference type="Proteomes" id="UP000198432"/>
    </source>
</evidence>
<dbReference type="RefSeq" id="WP_089318152.1">
    <property type="nucleotide sequence ID" value="NZ_FZOQ01000003.1"/>
</dbReference>
<organism evidence="2 3">
    <name type="scientific">Pontibacter ummariensis</name>
    <dbReference type="NCBI Taxonomy" id="1610492"/>
    <lineage>
        <taxon>Bacteria</taxon>
        <taxon>Pseudomonadati</taxon>
        <taxon>Bacteroidota</taxon>
        <taxon>Cytophagia</taxon>
        <taxon>Cytophagales</taxon>
        <taxon>Hymenobacteraceae</taxon>
        <taxon>Pontibacter</taxon>
    </lineage>
</organism>
<sequence>MVFRKLLPFLLLVLLAAPLGYAQVPDSTAMDSSKVDRRKLVPIVASEAAFYLGGMSYLQFIWYKDHERVPFHFYNDTKGYLQVDKFGHAFGAYVESYIGYKLLRHAGVPKGKALLYGGTLGLVLQTPIEVFDGLYEGWGFSVPDMVANTAGSALVIGQEILFGEQVAKYKFSFSPSPYYRQANGYLGDSHLESLFLDYNAHTYWLSVPINKLALKNTLPDWANIAVGYSANGMFGEFENKRYYRGVHLPETARYRQYLLSLDIDWTRIKTDSKLLNTLFKGMFFIKLPFPALEVNSKGQVKGHLLHY</sequence>